<dbReference type="InterPro" id="IPR001046">
    <property type="entry name" value="NRAMP_fam"/>
</dbReference>
<evidence type="ECO:0000313" key="7">
    <source>
        <dbReference type="EMBL" id="EAV39596.1"/>
    </source>
</evidence>
<feature type="transmembrane region" description="Helical" evidence="6">
    <location>
        <begin position="265"/>
        <end position="285"/>
    </location>
</feature>
<evidence type="ECO:0000256" key="3">
    <source>
        <dbReference type="ARBA" id="ARBA00022692"/>
    </source>
</evidence>
<keyword evidence="6" id="KW-0769">Symport</keyword>
<evidence type="ECO:0000256" key="5">
    <source>
        <dbReference type="ARBA" id="ARBA00023136"/>
    </source>
</evidence>
<evidence type="ECO:0000256" key="1">
    <source>
        <dbReference type="ARBA" id="ARBA00004141"/>
    </source>
</evidence>
<dbReference type="GO" id="GO:0015086">
    <property type="term" value="F:cadmium ion transmembrane transporter activity"/>
    <property type="evidence" value="ECO:0007669"/>
    <property type="project" value="TreeGrafter"/>
</dbReference>
<dbReference type="PRINTS" id="PR00447">
    <property type="entry name" value="NATRESASSCMP"/>
</dbReference>
<proteinExistence type="inferred from homology"/>
<dbReference type="PANTHER" id="PTHR11706">
    <property type="entry name" value="SOLUTE CARRIER PROTEIN FAMILY 11 MEMBER"/>
    <property type="match status" value="1"/>
</dbReference>
<dbReference type="Pfam" id="PF01566">
    <property type="entry name" value="Nramp"/>
    <property type="match status" value="1"/>
</dbReference>
<dbReference type="EMBL" id="AAUV01000047">
    <property type="protein sequence ID" value="EAV39596.1"/>
    <property type="molecule type" value="Genomic_DNA"/>
</dbReference>
<feature type="transmembrane region" description="Helical" evidence="6">
    <location>
        <begin position="141"/>
        <end position="161"/>
    </location>
</feature>
<evidence type="ECO:0000256" key="4">
    <source>
        <dbReference type="ARBA" id="ARBA00022989"/>
    </source>
</evidence>
<feature type="transmembrane region" description="Helical" evidence="6">
    <location>
        <begin position="110"/>
        <end position="135"/>
    </location>
</feature>
<feature type="transmembrane region" description="Helical" evidence="6">
    <location>
        <begin position="418"/>
        <end position="437"/>
    </location>
</feature>
<dbReference type="AlphaFoldDB" id="A0NIR9"/>
<keyword evidence="5 6" id="KW-0472">Membrane</keyword>
<name>A0NIR9_OENOE</name>
<feature type="transmembrane region" description="Helical" evidence="6">
    <location>
        <begin position="386"/>
        <end position="406"/>
    </location>
</feature>
<comment type="similarity">
    <text evidence="6">Belongs to the NRAMP family.</text>
</comment>
<accession>A0NIR9</accession>
<gene>
    <name evidence="6" type="primary">mntH</name>
    <name evidence="7" type="ORF">OENOO_52019</name>
</gene>
<keyword evidence="6" id="KW-0406">Ion transport</keyword>
<feature type="transmembrane region" description="Helical" evidence="6">
    <location>
        <begin position="305"/>
        <end position="324"/>
    </location>
</feature>
<feature type="transmembrane region" description="Helical" evidence="6">
    <location>
        <begin position="168"/>
        <end position="188"/>
    </location>
</feature>
<evidence type="ECO:0000256" key="6">
    <source>
        <dbReference type="HAMAP-Rule" id="MF_00221"/>
    </source>
</evidence>
<comment type="subcellular location">
    <subcellularLocation>
        <location evidence="6">Cell membrane</location>
        <topology evidence="6">Multi-pass membrane protein</topology>
    </subcellularLocation>
    <subcellularLocation>
        <location evidence="1">Membrane</location>
        <topology evidence="1">Multi-pass membrane protein</topology>
    </subcellularLocation>
</comment>
<feature type="transmembrane region" description="Helical" evidence="6">
    <location>
        <begin position="356"/>
        <end position="374"/>
    </location>
</feature>
<dbReference type="HOGENOM" id="CLU_020088_2_0_9"/>
<comment type="function">
    <text evidence="6">H(+)-stimulated, divalent metal cation uptake system.</text>
</comment>
<evidence type="ECO:0000256" key="2">
    <source>
        <dbReference type="ARBA" id="ARBA00022448"/>
    </source>
</evidence>
<dbReference type="GO" id="GO:0015293">
    <property type="term" value="F:symporter activity"/>
    <property type="evidence" value="ECO:0007669"/>
    <property type="project" value="UniProtKB-UniRule"/>
</dbReference>
<feature type="transmembrane region" description="Helical" evidence="6">
    <location>
        <begin position="213"/>
        <end position="232"/>
    </location>
</feature>
<dbReference type="HAMAP" id="MF_00221">
    <property type="entry name" value="NRAMP"/>
    <property type="match status" value="1"/>
</dbReference>
<dbReference type="GO" id="GO:0005384">
    <property type="term" value="F:manganese ion transmembrane transporter activity"/>
    <property type="evidence" value="ECO:0007669"/>
    <property type="project" value="TreeGrafter"/>
</dbReference>
<comment type="caution">
    <text evidence="7">The sequence shown here is derived from an EMBL/GenBank/DDBJ whole genome shotgun (WGS) entry which is preliminary data.</text>
</comment>
<dbReference type="GO" id="GO:0005886">
    <property type="term" value="C:plasma membrane"/>
    <property type="evidence" value="ECO:0007669"/>
    <property type="project" value="UniProtKB-SubCell"/>
</dbReference>
<evidence type="ECO:0000313" key="8">
    <source>
        <dbReference type="Proteomes" id="UP000003346"/>
    </source>
</evidence>
<feature type="transmembrane region" description="Helical" evidence="6">
    <location>
        <begin position="28"/>
        <end position="47"/>
    </location>
</feature>
<protein>
    <recommendedName>
        <fullName evidence="6">Divalent metal cation transporter MntH</fullName>
    </recommendedName>
</protein>
<dbReference type="GO" id="GO:0046872">
    <property type="term" value="F:metal ion binding"/>
    <property type="evidence" value="ECO:0007669"/>
    <property type="project" value="UniProtKB-UniRule"/>
</dbReference>
<dbReference type="NCBIfam" id="NF037982">
    <property type="entry name" value="Nramp_1"/>
    <property type="match status" value="1"/>
</dbReference>
<keyword evidence="2 6" id="KW-0813">Transport</keyword>
<organism evidence="7 8">
    <name type="scientific">Oenococcus oeni ATCC BAA-1163</name>
    <dbReference type="NCBI Taxonomy" id="379360"/>
    <lineage>
        <taxon>Bacteria</taxon>
        <taxon>Bacillati</taxon>
        <taxon>Bacillota</taxon>
        <taxon>Bacilli</taxon>
        <taxon>Lactobacillales</taxon>
        <taxon>Lactobacillaceae</taxon>
        <taxon>Oenococcus</taxon>
    </lineage>
</organism>
<keyword evidence="4 6" id="KW-1133">Transmembrane helix</keyword>
<dbReference type="GO" id="GO:0034755">
    <property type="term" value="P:iron ion transmembrane transport"/>
    <property type="evidence" value="ECO:0007669"/>
    <property type="project" value="TreeGrafter"/>
</dbReference>
<keyword evidence="3 6" id="KW-0812">Transmembrane</keyword>
<keyword evidence="6" id="KW-1003">Cell membrane</keyword>
<reference evidence="7 8" key="1">
    <citation type="submission" date="2006-11" db="EMBL/GenBank/DDBJ databases">
        <authorList>
            <consortium name="Laboratoire de Microbiologie (Universite Bourgogne)"/>
            <consortium name="GENOME Express"/>
            <consortium name="UMR Oenologie Ampelologie (Universite Bordeaux 2)"/>
            <person name="Guzzo J."/>
        </authorList>
    </citation>
    <scope>NUCLEOTIDE SEQUENCE [LARGE SCALE GENOMIC DNA]</scope>
    <source>
        <strain evidence="7 8">ATCC BAA-1163</strain>
    </source>
</reference>
<dbReference type="NCBIfam" id="TIGR01197">
    <property type="entry name" value="nramp"/>
    <property type="match status" value="1"/>
</dbReference>
<dbReference type="PANTHER" id="PTHR11706:SF33">
    <property type="entry name" value="NATURAL RESISTANCE-ASSOCIATED MACROPHAGE PROTEIN 2"/>
    <property type="match status" value="1"/>
</dbReference>
<dbReference type="Proteomes" id="UP000003346">
    <property type="component" value="Unassembled WGS sequence"/>
</dbReference>
<dbReference type="NCBIfam" id="NF001923">
    <property type="entry name" value="PRK00701.1"/>
    <property type="match status" value="1"/>
</dbReference>
<feature type="transmembrane region" description="Helical" evidence="6">
    <location>
        <begin position="67"/>
        <end position="90"/>
    </location>
</feature>
<sequence length="445" mass="48536">MKTDQKQDNQQKSLDEVNGSIKVPKNAGFWRTLLAYTGPGSLIAVGYMDPGNWITSIGGGAQFKYALLSVILLSSLIAMLLQSMAAKLGIVTGKDLAQLTRDRTSKRVGFVLWIITELAIMATDVAEIIGSGIAIELLFGIPLIVGILITSADVLILLLLMRLGFRKIEAIVATLVAVVLFVFSYEVILSQPNIPEVLKGYLPTYKIVTNTPMLYLALGIVGATIMPHDLYLGSSISQTRRVDRSDKNSVKNTIRFTTIDSNIQLTIAFVVNCLLLVLGAALFYGTNSSLGRFVDLFRALNNSQVVGAIASPVLSMLFAIALLASGQSSTITGTLSGQIIMEGFIHLHMPLWIQRLLTRLISVTPVLIFAIIYHGNEAKIEQLLTFSQVFLSIALPFTVVPLVIFTNDEKLMGEFKTMLGLVDILADYGCLIVLILFDLAKYLIF</sequence>